<dbReference type="GO" id="GO:0016020">
    <property type="term" value="C:membrane"/>
    <property type="evidence" value="ECO:0007669"/>
    <property type="project" value="UniProtKB-SubCell"/>
</dbReference>
<dbReference type="Gene3D" id="1.20.1540.10">
    <property type="entry name" value="Rhomboid-like"/>
    <property type="match status" value="1"/>
</dbReference>
<dbReference type="GeneID" id="71855340"/>
<dbReference type="AlphaFoldDB" id="A0ABD5NUS3"/>
<dbReference type="EMBL" id="JBHSDJ010000003">
    <property type="protein sequence ID" value="MFC4245707.1"/>
    <property type="molecule type" value="Genomic_DNA"/>
</dbReference>
<dbReference type="InterPro" id="IPR035952">
    <property type="entry name" value="Rhomboid-like_sf"/>
</dbReference>
<keyword evidence="2 5" id="KW-0812">Transmembrane</keyword>
<feature type="transmembrane region" description="Helical" evidence="5">
    <location>
        <begin position="76"/>
        <end position="95"/>
    </location>
</feature>
<feature type="transmembrane region" description="Helical" evidence="5">
    <location>
        <begin position="223"/>
        <end position="247"/>
    </location>
</feature>
<dbReference type="Pfam" id="PF01694">
    <property type="entry name" value="Rhomboid"/>
    <property type="match status" value="1"/>
</dbReference>
<dbReference type="EC" id="3.4.21.105" evidence="7"/>
<keyword evidence="3 5" id="KW-1133">Transmembrane helix</keyword>
<feature type="transmembrane region" description="Helical" evidence="5">
    <location>
        <begin position="143"/>
        <end position="176"/>
    </location>
</feature>
<name>A0ABD5NUS3_9EURY</name>
<sequence length="602" mass="65127">MLSLEWVLGVLVVGTLLASIGTVRLLERSSRRWDDVLRSRLLGGVPWGTIVVIAFVLAVYLFVQDGISDFHDPVTIPYRAWSYLYPLGIATASFSHASSSHLVGNLVGTAVLAPIVEFAWGHYPRDGAESNGSWRTSPWFRAFVVFPLVVVVVGLLTSLFSIGPVIGFSGVVFAFAGFALVRYPVATLVAAIGAQGAVMTVYRALRSPINVYVATPSPPSPPWWASIAIQGHALGFFVGLLLAAVVFSRRGYRPDPLRFWLAVLFFGFSKALWAIYWFRGANSFVLYRGPGVVVVVATTLLVTLAVTASDRPLLPDALVDRLPLLARSTADRTRLERILELGLANDDSLSGSIRTRIRDLARGPRSRTASKLSNVTRRQSALAVVLVVVALISGPAIPVNLFVVDQESTAANASVTVEDYTVRYVEGEENELVGVVDISAFGENTTIESSGVVVSSSSRNIWLEAVSANRLAFERNVTVDVGGPGWRETVHVQREGWSAVGNDSAYQIWLWADGDDRQLAYTSDPVRSEVRIDGKRVTLVPDEGSFSIEVEDDDAVSDVALPAENETVEAGGISFERDGDAIYAASDGTYVQVASEEGRGDY</sequence>
<feature type="transmembrane region" description="Helical" evidence="5">
    <location>
        <begin position="47"/>
        <end position="64"/>
    </location>
</feature>
<keyword evidence="4 5" id="KW-0472">Membrane</keyword>
<dbReference type="RefSeq" id="WP_246969225.1">
    <property type="nucleotide sequence ID" value="NZ_CP095397.1"/>
</dbReference>
<gene>
    <name evidence="7" type="ORF">ACFOZ7_01600</name>
</gene>
<feature type="transmembrane region" description="Helical" evidence="5">
    <location>
        <begin position="6"/>
        <end position="26"/>
    </location>
</feature>
<keyword evidence="7" id="KW-0645">Protease</keyword>
<dbReference type="InterPro" id="IPR022764">
    <property type="entry name" value="Peptidase_S54_rhomboid_dom"/>
</dbReference>
<feature type="transmembrane region" description="Helical" evidence="5">
    <location>
        <begin position="284"/>
        <end position="306"/>
    </location>
</feature>
<comment type="subcellular location">
    <subcellularLocation>
        <location evidence="1">Membrane</location>
        <topology evidence="1">Multi-pass membrane protein</topology>
    </subcellularLocation>
</comment>
<dbReference type="GO" id="GO:0008233">
    <property type="term" value="F:peptidase activity"/>
    <property type="evidence" value="ECO:0007669"/>
    <property type="project" value="UniProtKB-KW"/>
</dbReference>
<dbReference type="SUPFAM" id="SSF144091">
    <property type="entry name" value="Rhomboid-like"/>
    <property type="match status" value="1"/>
</dbReference>
<protein>
    <submittedName>
        <fullName evidence="7">Rhomboid family intramembrane serine protease</fullName>
        <ecNumber evidence="7">3.4.21.105</ecNumber>
    </submittedName>
</protein>
<proteinExistence type="predicted"/>
<feature type="transmembrane region" description="Helical" evidence="5">
    <location>
        <begin position="259"/>
        <end position="278"/>
    </location>
</feature>
<dbReference type="GO" id="GO:0006508">
    <property type="term" value="P:proteolysis"/>
    <property type="evidence" value="ECO:0007669"/>
    <property type="project" value="UniProtKB-KW"/>
</dbReference>
<evidence type="ECO:0000256" key="3">
    <source>
        <dbReference type="ARBA" id="ARBA00022989"/>
    </source>
</evidence>
<evidence type="ECO:0000256" key="5">
    <source>
        <dbReference type="SAM" id="Phobius"/>
    </source>
</evidence>
<evidence type="ECO:0000259" key="6">
    <source>
        <dbReference type="Pfam" id="PF01694"/>
    </source>
</evidence>
<keyword evidence="7" id="KW-0378">Hydrolase</keyword>
<accession>A0ABD5NUS3</accession>
<evidence type="ECO:0000256" key="2">
    <source>
        <dbReference type="ARBA" id="ARBA00022692"/>
    </source>
</evidence>
<dbReference type="Proteomes" id="UP001595821">
    <property type="component" value="Unassembled WGS sequence"/>
</dbReference>
<evidence type="ECO:0000256" key="4">
    <source>
        <dbReference type="ARBA" id="ARBA00023136"/>
    </source>
</evidence>
<organism evidence="7 8">
    <name type="scientific">Natribaculum luteum</name>
    <dbReference type="NCBI Taxonomy" id="1586232"/>
    <lineage>
        <taxon>Archaea</taxon>
        <taxon>Methanobacteriati</taxon>
        <taxon>Methanobacteriota</taxon>
        <taxon>Stenosarchaea group</taxon>
        <taxon>Halobacteria</taxon>
        <taxon>Halobacteriales</taxon>
        <taxon>Natrialbaceae</taxon>
        <taxon>Natribaculum</taxon>
    </lineage>
</organism>
<evidence type="ECO:0000313" key="7">
    <source>
        <dbReference type="EMBL" id="MFC4245707.1"/>
    </source>
</evidence>
<evidence type="ECO:0000256" key="1">
    <source>
        <dbReference type="ARBA" id="ARBA00004141"/>
    </source>
</evidence>
<reference evidence="7 8" key="1">
    <citation type="journal article" date="2014" name="Int. J. Syst. Evol. Microbiol.">
        <title>Complete genome sequence of Corynebacterium casei LMG S-19264T (=DSM 44701T), isolated from a smear-ripened cheese.</title>
        <authorList>
            <consortium name="US DOE Joint Genome Institute (JGI-PGF)"/>
            <person name="Walter F."/>
            <person name="Albersmeier A."/>
            <person name="Kalinowski J."/>
            <person name="Ruckert C."/>
        </authorList>
    </citation>
    <scope>NUCLEOTIDE SEQUENCE [LARGE SCALE GENOMIC DNA]</scope>
    <source>
        <strain evidence="7 8">IBRC-M 10912</strain>
    </source>
</reference>
<feature type="transmembrane region" description="Helical" evidence="5">
    <location>
        <begin position="102"/>
        <end position="123"/>
    </location>
</feature>
<comment type="caution">
    <text evidence="7">The sequence shown here is derived from an EMBL/GenBank/DDBJ whole genome shotgun (WGS) entry which is preliminary data.</text>
</comment>
<feature type="transmembrane region" description="Helical" evidence="5">
    <location>
        <begin position="183"/>
        <end position="203"/>
    </location>
</feature>
<feature type="transmembrane region" description="Helical" evidence="5">
    <location>
        <begin position="381"/>
        <end position="403"/>
    </location>
</feature>
<evidence type="ECO:0000313" key="8">
    <source>
        <dbReference type="Proteomes" id="UP001595821"/>
    </source>
</evidence>
<feature type="domain" description="Peptidase S54 rhomboid" evidence="6">
    <location>
        <begin position="89"/>
        <end position="248"/>
    </location>
</feature>